<dbReference type="Proteomes" id="UP000288716">
    <property type="component" value="Unassembled WGS sequence"/>
</dbReference>
<reference evidence="3 4" key="1">
    <citation type="journal article" date="2018" name="Gigascience">
        <title>Genomes of trombidid mites reveal novel predicted allergens and laterally-transferred genes associated with secondary metabolism.</title>
        <authorList>
            <person name="Dong X."/>
            <person name="Chaisiri K."/>
            <person name="Xia D."/>
            <person name="Armstrong S.D."/>
            <person name="Fang Y."/>
            <person name="Donnelly M.J."/>
            <person name="Kadowaki T."/>
            <person name="McGarry J.W."/>
            <person name="Darby A.C."/>
            <person name="Makepeace B.L."/>
        </authorList>
    </citation>
    <scope>NUCLEOTIDE SEQUENCE [LARGE SCALE GENOMIC DNA]</scope>
    <source>
        <strain evidence="3">UoL-UT</strain>
    </source>
</reference>
<dbReference type="Gene3D" id="3.30.160.60">
    <property type="entry name" value="Classic Zinc Finger"/>
    <property type="match status" value="1"/>
</dbReference>
<gene>
    <name evidence="3" type="ORF">B4U80_14444</name>
</gene>
<proteinExistence type="predicted"/>
<evidence type="ECO:0000256" key="1">
    <source>
        <dbReference type="PROSITE-ProRule" id="PRU00042"/>
    </source>
</evidence>
<keyword evidence="1" id="KW-0479">Metal-binding</keyword>
<dbReference type="InterPro" id="IPR036236">
    <property type="entry name" value="Znf_C2H2_sf"/>
</dbReference>
<feature type="domain" description="C2H2-type" evidence="2">
    <location>
        <begin position="71"/>
        <end position="94"/>
    </location>
</feature>
<feature type="domain" description="C2H2-type" evidence="2">
    <location>
        <begin position="42"/>
        <end position="65"/>
    </location>
</feature>
<organism evidence="3 4">
    <name type="scientific">Leptotrombidium deliense</name>
    <dbReference type="NCBI Taxonomy" id="299467"/>
    <lineage>
        <taxon>Eukaryota</taxon>
        <taxon>Metazoa</taxon>
        <taxon>Ecdysozoa</taxon>
        <taxon>Arthropoda</taxon>
        <taxon>Chelicerata</taxon>
        <taxon>Arachnida</taxon>
        <taxon>Acari</taxon>
        <taxon>Acariformes</taxon>
        <taxon>Trombidiformes</taxon>
        <taxon>Prostigmata</taxon>
        <taxon>Anystina</taxon>
        <taxon>Parasitengona</taxon>
        <taxon>Trombiculoidea</taxon>
        <taxon>Trombiculidae</taxon>
        <taxon>Leptotrombidium</taxon>
    </lineage>
</organism>
<dbReference type="SMART" id="SM00355">
    <property type="entry name" value="ZnF_C2H2"/>
    <property type="match status" value="2"/>
</dbReference>
<evidence type="ECO:0000313" key="4">
    <source>
        <dbReference type="Proteomes" id="UP000288716"/>
    </source>
</evidence>
<evidence type="ECO:0000259" key="2">
    <source>
        <dbReference type="PROSITE" id="PS50157"/>
    </source>
</evidence>
<dbReference type="Pfam" id="PF00096">
    <property type="entry name" value="zf-C2H2"/>
    <property type="match status" value="2"/>
</dbReference>
<accession>A0A443RVI6</accession>
<dbReference type="PROSITE" id="PS50157">
    <property type="entry name" value="ZINC_FINGER_C2H2_2"/>
    <property type="match status" value="2"/>
</dbReference>
<dbReference type="GO" id="GO:0008270">
    <property type="term" value="F:zinc ion binding"/>
    <property type="evidence" value="ECO:0007669"/>
    <property type="project" value="UniProtKB-KW"/>
</dbReference>
<name>A0A443RVI6_9ACAR</name>
<dbReference type="OrthoDB" id="6077919at2759"/>
<dbReference type="VEuPathDB" id="VectorBase:LDEU012653"/>
<dbReference type="PROSITE" id="PS00028">
    <property type="entry name" value="ZINC_FINGER_C2H2_1"/>
    <property type="match status" value="2"/>
</dbReference>
<comment type="caution">
    <text evidence="3">The sequence shown here is derived from an EMBL/GenBank/DDBJ whole genome shotgun (WGS) entry which is preliminary data.</text>
</comment>
<protein>
    <recommendedName>
        <fullName evidence="2">C2H2-type domain-containing protein</fullName>
    </recommendedName>
</protein>
<keyword evidence="1" id="KW-0863">Zinc-finger</keyword>
<dbReference type="InterPro" id="IPR013087">
    <property type="entry name" value="Znf_C2H2_type"/>
</dbReference>
<dbReference type="EMBL" id="NCKV01026869">
    <property type="protein sequence ID" value="RWS19387.1"/>
    <property type="molecule type" value="Genomic_DNA"/>
</dbReference>
<sequence length="111" mass="12867">MSGKEVSIFESCVARQTTQESSKVDNKKPRKKRINDGNKQLLKCKHCGAKFLEESNLNIHLRTVHKHGSKYSCSLCAEKFFEKSSFRKHMKVVHKMCGSSRKEDQIRKMVH</sequence>
<evidence type="ECO:0000313" key="3">
    <source>
        <dbReference type="EMBL" id="RWS19387.1"/>
    </source>
</evidence>
<keyword evidence="4" id="KW-1185">Reference proteome</keyword>
<dbReference type="SUPFAM" id="SSF57667">
    <property type="entry name" value="beta-beta-alpha zinc fingers"/>
    <property type="match status" value="1"/>
</dbReference>
<keyword evidence="1" id="KW-0862">Zinc</keyword>
<dbReference type="AlphaFoldDB" id="A0A443RVI6"/>